<evidence type="ECO:0000313" key="2">
    <source>
        <dbReference type="Proteomes" id="UP001292094"/>
    </source>
</evidence>
<name>A0AAE1NJ85_9EUCA</name>
<evidence type="ECO:0000313" key="1">
    <source>
        <dbReference type="EMBL" id="KAK4290155.1"/>
    </source>
</evidence>
<comment type="caution">
    <text evidence="1">The sequence shown here is derived from an EMBL/GenBank/DDBJ whole genome shotgun (WGS) entry which is preliminary data.</text>
</comment>
<sequence>MITAPPWRLTQTFSARVGWKGARVRWKGARVGWGSARVKESDRVRWGVSGCGERQGEGEESLWAGVGVDQQEYKIRVHGRSSDNITVYCRRDRVTGEVTETE</sequence>
<gene>
    <name evidence="1" type="ORF">Pmani_036929</name>
</gene>
<dbReference type="Proteomes" id="UP001292094">
    <property type="component" value="Unassembled WGS sequence"/>
</dbReference>
<dbReference type="EMBL" id="JAWZYT010005588">
    <property type="protein sequence ID" value="KAK4290155.1"/>
    <property type="molecule type" value="Genomic_DNA"/>
</dbReference>
<reference evidence="1" key="1">
    <citation type="submission" date="2023-11" db="EMBL/GenBank/DDBJ databases">
        <title>Genome assemblies of two species of porcelain crab, Petrolisthes cinctipes and Petrolisthes manimaculis (Anomura: Porcellanidae).</title>
        <authorList>
            <person name="Angst P."/>
        </authorList>
    </citation>
    <scope>NUCLEOTIDE SEQUENCE</scope>
    <source>
        <strain evidence="1">PB745_02</strain>
        <tissue evidence="1">Gill</tissue>
    </source>
</reference>
<accession>A0AAE1NJ85</accession>
<keyword evidence="2" id="KW-1185">Reference proteome</keyword>
<organism evidence="1 2">
    <name type="scientific">Petrolisthes manimaculis</name>
    <dbReference type="NCBI Taxonomy" id="1843537"/>
    <lineage>
        <taxon>Eukaryota</taxon>
        <taxon>Metazoa</taxon>
        <taxon>Ecdysozoa</taxon>
        <taxon>Arthropoda</taxon>
        <taxon>Crustacea</taxon>
        <taxon>Multicrustacea</taxon>
        <taxon>Malacostraca</taxon>
        <taxon>Eumalacostraca</taxon>
        <taxon>Eucarida</taxon>
        <taxon>Decapoda</taxon>
        <taxon>Pleocyemata</taxon>
        <taxon>Anomura</taxon>
        <taxon>Galatheoidea</taxon>
        <taxon>Porcellanidae</taxon>
        <taxon>Petrolisthes</taxon>
    </lineage>
</organism>
<protein>
    <submittedName>
        <fullName evidence="1">Uncharacterized protein</fullName>
    </submittedName>
</protein>
<dbReference type="AlphaFoldDB" id="A0AAE1NJ85"/>
<proteinExistence type="predicted"/>